<proteinExistence type="predicted"/>
<reference evidence="1" key="2">
    <citation type="submission" date="2021-09" db="EMBL/GenBank/DDBJ databases">
        <authorList>
            <person name="Jia N."/>
            <person name="Wang J."/>
            <person name="Shi W."/>
            <person name="Du L."/>
            <person name="Sun Y."/>
            <person name="Zhan W."/>
            <person name="Jiang J."/>
            <person name="Wang Q."/>
            <person name="Zhang B."/>
            <person name="Ji P."/>
            <person name="Sakyi L.B."/>
            <person name="Cui X."/>
            <person name="Yuan T."/>
            <person name="Jiang B."/>
            <person name="Yang W."/>
            <person name="Lam T.T.-Y."/>
            <person name="Chang Q."/>
            <person name="Ding S."/>
            <person name="Wang X."/>
            <person name="Zhu J."/>
            <person name="Ruan X."/>
            <person name="Zhao L."/>
            <person name="Wei J."/>
            <person name="Que T."/>
            <person name="Du C."/>
            <person name="Cheng J."/>
            <person name="Dai P."/>
            <person name="Han X."/>
            <person name="Huang E."/>
            <person name="Gao Y."/>
            <person name="Liu J."/>
            <person name="Shao H."/>
            <person name="Ye R."/>
            <person name="Li L."/>
            <person name="Wei W."/>
            <person name="Wang X."/>
            <person name="Wang C."/>
            <person name="Huo Q."/>
            <person name="Li W."/>
            <person name="Guo W."/>
            <person name="Chen H."/>
            <person name="Chen S."/>
            <person name="Zhou L."/>
            <person name="Zhou L."/>
            <person name="Ni X."/>
            <person name="Tian J."/>
            <person name="Zhou Y."/>
            <person name="Sheng Y."/>
            <person name="Liu T."/>
            <person name="Pan Y."/>
            <person name="Xia L."/>
            <person name="Li J."/>
            <person name="Zhao F."/>
            <person name="Cao W."/>
        </authorList>
    </citation>
    <scope>NUCLEOTIDE SEQUENCE</scope>
    <source>
        <strain evidence="1">Rmic-2018</strain>
        <tissue evidence="1">Larvae</tissue>
    </source>
</reference>
<protein>
    <submittedName>
        <fullName evidence="1">Uncharacterized protein</fullName>
    </submittedName>
</protein>
<keyword evidence="2" id="KW-1185">Reference proteome</keyword>
<organism evidence="1 2">
    <name type="scientific">Rhipicephalus microplus</name>
    <name type="common">Cattle tick</name>
    <name type="synonym">Boophilus microplus</name>
    <dbReference type="NCBI Taxonomy" id="6941"/>
    <lineage>
        <taxon>Eukaryota</taxon>
        <taxon>Metazoa</taxon>
        <taxon>Ecdysozoa</taxon>
        <taxon>Arthropoda</taxon>
        <taxon>Chelicerata</taxon>
        <taxon>Arachnida</taxon>
        <taxon>Acari</taxon>
        <taxon>Parasitiformes</taxon>
        <taxon>Ixodida</taxon>
        <taxon>Ixodoidea</taxon>
        <taxon>Ixodidae</taxon>
        <taxon>Rhipicephalinae</taxon>
        <taxon>Rhipicephalus</taxon>
        <taxon>Boophilus</taxon>
    </lineage>
</organism>
<dbReference type="Proteomes" id="UP000821866">
    <property type="component" value="Chromosome 2"/>
</dbReference>
<dbReference type="AlphaFoldDB" id="A0A9J6EJS3"/>
<accession>A0A9J6EJS3</accession>
<evidence type="ECO:0000313" key="1">
    <source>
        <dbReference type="EMBL" id="KAH8034626.1"/>
    </source>
</evidence>
<dbReference type="VEuPathDB" id="VectorBase:LOC119161112"/>
<comment type="caution">
    <text evidence="1">The sequence shown here is derived from an EMBL/GenBank/DDBJ whole genome shotgun (WGS) entry which is preliminary data.</text>
</comment>
<evidence type="ECO:0000313" key="2">
    <source>
        <dbReference type="Proteomes" id="UP000821866"/>
    </source>
</evidence>
<reference evidence="1" key="1">
    <citation type="journal article" date="2020" name="Cell">
        <title>Large-Scale Comparative Analyses of Tick Genomes Elucidate Their Genetic Diversity and Vector Capacities.</title>
        <authorList>
            <consortium name="Tick Genome and Microbiome Consortium (TIGMIC)"/>
            <person name="Jia N."/>
            <person name="Wang J."/>
            <person name="Shi W."/>
            <person name="Du L."/>
            <person name="Sun Y."/>
            <person name="Zhan W."/>
            <person name="Jiang J.F."/>
            <person name="Wang Q."/>
            <person name="Zhang B."/>
            <person name="Ji P."/>
            <person name="Bell-Sakyi L."/>
            <person name="Cui X.M."/>
            <person name="Yuan T.T."/>
            <person name="Jiang B.G."/>
            <person name="Yang W.F."/>
            <person name="Lam T.T."/>
            <person name="Chang Q.C."/>
            <person name="Ding S.J."/>
            <person name="Wang X.J."/>
            <person name="Zhu J.G."/>
            <person name="Ruan X.D."/>
            <person name="Zhao L."/>
            <person name="Wei J.T."/>
            <person name="Ye R.Z."/>
            <person name="Que T.C."/>
            <person name="Du C.H."/>
            <person name="Zhou Y.H."/>
            <person name="Cheng J.X."/>
            <person name="Dai P.F."/>
            <person name="Guo W.B."/>
            <person name="Han X.H."/>
            <person name="Huang E.J."/>
            <person name="Li L.F."/>
            <person name="Wei W."/>
            <person name="Gao Y.C."/>
            <person name="Liu J.Z."/>
            <person name="Shao H.Z."/>
            <person name="Wang X."/>
            <person name="Wang C.C."/>
            <person name="Yang T.C."/>
            <person name="Huo Q.B."/>
            <person name="Li W."/>
            <person name="Chen H.Y."/>
            <person name="Chen S.E."/>
            <person name="Zhou L.G."/>
            <person name="Ni X.B."/>
            <person name="Tian J.H."/>
            <person name="Sheng Y."/>
            <person name="Liu T."/>
            <person name="Pan Y.S."/>
            <person name="Xia L.Y."/>
            <person name="Li J."/>
            <person name="Zhao F."/>
            <person name="Cao W.C."/>
        </authorList>
    </citation>
    <scope>NUCLEOTIDE SEQUENCE</scope>
    <source>
        <strain evidence="1">Rmic-2018</strain>
    </source>
</reference>
<sequence length="69" mass="7593">MRANTGQEASSQWQGKRSILEEGNLMQPAVYKPLLKQVLEDIFDPNVSEAPQLDYHSGGLSNMLKAGFG</sequence>
<name>A0A9J6EJS3_RHIMP</name>
<gene>
    <name evidence="1" type="ORF">HPB51_026153</name>
</gene>
<dbReference type="EMBL" id="JABSTU010000004">
    <property type="protein sequence ID" value="KAH8034626.1"/>
    <property type="molecule type" value="Genomic_DNA"/>
</dbReference>